<dbReference type="InterPro" id="IPR004919">
    <property type="entry name" value="GmrSD_N"/>
</dbReference>
<keyword evidence="2" id="KW-0614">Plasmid</keyword>
<geneLocation type="plasmid" evidence="2">
    <name>unnamed</name>
</geneLocation>
<dbReference type="Pfam" id="PF03235">
    <property type="entry name" value="GmrSD_N"/>
    <property type="match status" value="1"/>
</dbReference>
<evidence type="ECO:0000313" key="2">
    <source>
        <dbReference type="EMBL" id="QBP43183.1"/>
    </source>
</evidence>
<dbReference type="AlphaFoldDB" id="A0A4P7A333"/>
<gene>
    <name evidence="2" type="ORF">E2636_18685</name>
</gene>
<evidence type="ECO:0000313" key="3">
    <source>
        <dbReference type="Proteomes" id="UP000294292"/>
    </source>
</evidence>
<dbReference type="KEGG" id="panc:E2636_18685"/>
<protein>
    <submittedName>
        <fullName evidence="2">DUF262 domain-containing protein</fullName>
    </submittedName>
</protein>
<dbReference type="Proteomes" id="UP000294292">
    <property type="component" value="Plasmid unnamed"/>
</dbReference>
<dbReference type="RefSeq" id="WP_134211892.1">
    <property type="nucleotide sequence ID" value="NZ_CP038016.1"/>
</dbReference>
<evidence type="ECO:0000259" key="1">
    <source>
        <dbReference type="Pfam" id="PF03235"/>
    </source>
</evidence>
<reference evidence="2 3" key="1">
    <citation type="submission" date="2019-03" db="EMBL/GenBank/DDBJ databases">
        <title>Complete genome sequence of Paenisporosarcina antarctica CGMCC 1.6503T.</title>
        <authorList>
            <person name="Rong J.-C."/>
            <person name="Chi N.-Y."/>
            <person name="Zhang Q.-F."/>
        </authorList>
    </citation>
    <scope>NUCLEOTIDE SEQUENCE [LARGE SCALE GENOMIC DNA]</scope>
    <source>
        <strain evidence="2 3">CGMCC 1.6503</strain>
        <plasmid evidence="2 3">unnamed</plasmid>
    </source>
</reference>
<dbReference type="EMBL" id="CP038016">
    <property type="protein sequence ID" value="QBP43183.1"/>
    <property type="molecule type" value="Genomic_DNA"/>
</dbReference>
<accession>A0A4P7A333</accession>
<keyword evidence="3" id="KW-1185">Reference proteome</keyword>
<proteinExistence type="predicted"/>
<organism evidence="2 3">
    <name type="scientific">Paenisporosarcina antarctica</name>
    <dbReference type="NCBI Taxonomy" id="417367"/>
    <lineage>
        <taxon>Bacteria</taxon>
        <taxon>Bacillati</taxon>
        <taxon>Bacillota</taxon>
        <taxon>Bacilli</taxon>
        <taxon>Bacillales</taxon>
        <taxon>Caryophanaceae</taxon>
        <taxon>Paenisporosarcina</taxon>
    </lineage>
</organism>
<feature type="domain" description="GmrSD restriction endonucleases N-terminal" evidence="1">
    <location>
        <begin position="11"/>
        <end position="224"/>
    </location>
</feature>
<sequence length="716" mass="84134">MTEAKTFTFWELIQVEKIERIEIPIIQRDYVQGRQTKDVQQVRESFLNVLFKSLKTKNTIELDFIYGTVNAQGVFAPLDGQQRLTTLYLLHWYSAMREGRMAEARGNLASFSYETRSSSKAFCRLLMQLEDLDFDKETISEEIQNSSNFFETWMYDPTVKAMLVMLDAIHNLYEDALYDTLTNECPIQFKFIDLKSFQLEDTLYIKMNARGKPLTPFEYFKAKLQAYLEQLVKQNKITSTFSTQLLYKMDNQWADFFWTYQKQSYDQAYLQLIQVIVTNQLALDKANNELVSMLVSREHTVSFEEISKAQLDATAWLSGMEKTVDAFIAKEHEHIPKTIIDGEQLVRRSMSTEITYSERLRLFAFKSYVSQDAVIDTKALITWIRFIRNVTENTLYNSVTEYVNSARAIQQLVPYVDDFYKYLAEPTTKLQGFYGAQLEQEKKKAQLMLSHAGWKSLLEKAEDYPYFNGDIGFLLDFAGVTSVKEITNWADEAHVTTQEQFMFYYERSIAIFGLEKLNVDINLFTRTLLTFGDYTLMKGRNYSFLTEGFDRDISWKRLMREENACYLKELFDVLDKNNIEVSLQSIIEKSDVKDWRRYFIQYPLILNETCGSKRFIRYNDEHKILLLEHSATNGYCQEYYSYALYAALQEKNIESDYYHSLGRDGEKYIGVAKLGWNISFKEGKFTWRNETDQVRKRKELEDVVSEVEKELNLSHT</sequence>
<dbReference type="OrthoDB" id="9798761at2"/>
<name>A0A4P7A333_9BACL</name>